<gene>
    <name evidence="2" type="ORF">FB45DRAFT_1005025</name>
</gene>
<dbReference type="AlphaFoldDB" id="A0AAD7BN50"/>
<protein>
    <recommendedName>
        <fullName evidence="4">F-box domain-containing protein</fullName>
    </recommendedName>
</protein>
<feature type="coiled-coil region" evidence="1">
    <location>
        <begin position="56"/>
        <end position="93"/>
    </location>
</feature>
<keyword evidence="1" id="KW-0175">Coiled coil</keyword>
<evidence type="ECO:0000313" key="2">
    <source>
        <dbReference type="EMBL" id="KAJ7625669.1"/>
    </source>
</evidence>
<evidence type="ECO:0008006" key="4">
    <source>
        <dbReference type="Google" id="ProtNLM"/>
    </source>
</evidence>
<dbReference type="Proteomes" id="UP001221142">
    <property type="component" value="Unassembled WGS sequence"/>
</dbReference>
<proteinExistence type="predicted"/>
<sequence length="536" mass="59692">MMSFRCSECGGTIFPKDEPAPVVPSTTPGILARYHRLAKCNEPPESAEKSFIQAVASQTVARLARLDDEISRLKNQLGRLEAEQAELSDYQRHNVAILSPLRRVPPEILAEMFSWTLPTSDMDGTVADLGLSQWVVSRVSSRWRATALATPLLWSTIFVCFGKAYPPSLDMVKAQMDRSRSLNLKIHFFGSEEGDSASQIEIFLFLSQQSDRWEYLTMQLTSNLAPRLNVIRGCLSSLRRLWIQWDNAGSALGIDSIECFGTAPLLVEAGCQSESHFISMLLPAHQLTCYRANGPWEDHKILLKNAHHLVEASIFVQFPWWQSPGTDGEVIVLPHLRHLFVSNAEILDHLRAPTLVELAIRMLHGSPPMLNHLGPFFDRSSCAPHRLCLRGALDASSTAAILQQYAFINSLRLVIHLPLAFDDNTLTNVVNAHITLLTIGETHLFPHLVEISFGSQMKAFPIDYPLFHKMLMSRSSPQGKLKTAAFLAQNGPMPKGKALAALDELRRSGLRLTVEEGPKARNSINGWSCGATWSSW</sequence>
<reference evidence="2" key="1">
    <citation type="submission" date="2023-03" db="EMBL/GenBank/DDBJ databases">
        <title>Massive genome expansion in bonnet fungi (Mycena s.s.) driven by repeated elements and novel gene families across ecological guilds.</title>
        <authorList>
            <consortium name="Lawrence Berkeley National Laboratory"/>
            <person name="Harder C.B."/>
            <person name="Miyauchi S."/>
            <person name="Viragh M."/>
            <person name="Kuo A."/>
            <person name="Thoen E."/>
            <person name="Andreopoulos B."/>
            <person name="Lu D."/>
            <person name="Skrede I."/>
            <person name="Drula E."/>
            <person name="Henrissat B."/>
            <person name="Morin E."/>
            <person name="Kohler A."/>
            <person name="Barry K."/>
            <person name="LaButti K."/>
            <person name="Morin E."/>
            <person name="Salamov A."/>
            <person name="Lipzen A."/>
            <person name="Mereny Z."/>
            <person name="Hegedus B."/>
            <person name="Baldrian P."/>
            <person name="Stursova M."/>
            <person name="Weitz H."/>
            <person name="Taylor A."/>
            <person name="Grigoriev I.V."/>
            <person name="Nagy L.G."/>
            <person name="Martin F."/>
            <person name="Kauserud H."/>
        </authorList>
    </citation>
    <scope>NUCLEOTIDE SEQUENCE</scope>
    <source>
        <strain evidence="2">9284</strain>
    </source>
</reference>
<comment type="caution">
    <text evidence="2">The sequence shown here is derived from an EMBL/GenBank/DDBJ whole genome shotgun (WGS) entry which is preliminary data.</text>
</comment>
<name>A0AAD7BN50_9AGAR</name>
<evidence type="ECO:0000313" key="3">
    <source>
        <dbReference type="Proteomes" id="UP001221142"/>
    </source>
</evidence>
<evidence type="ECO:0000256" key="1">
    <source>
        <dbReference type="SAM" id="Coils"/>
    </source>
</evidence>
<keyword evidence="3" id="KW-1185">Reference proteome</keyword>
<organism evidence="2 3">
    <name type="scientific">Roridomyces roridus</name>
    <dbReference type="NCBI Taxonomy" id="1738132"/>
    <lineage>
        <taxon>Eukaryota</taxon>
        <taxon>Fungi</taxon>
        <taxon>Dikarya</taxon>
        <taxon>Basidiomycota</taxon>
        <taxon>Agaricomycotina</taxon>
        <taxon>Agaricomycetes</taxon>
        <taxon>Agaricomycetidae</taxon>
        <taxon>Agaricales</taxon>
        <taxon>Marasmiineae</taxon>
        <taxon>Mycenaceae</taxon>
        <taxon>Roridomyces</taxon>
    </lineage>
</organism>
<dbReference type="EMBL" id="JARKIF010000012">
    <property type="protein sequence ID" value="KAJ7625669.1"/>
    <property type="molecule type" value="Genomic_DNA"/>
</dbReference>
<accession>A0AAD7BN50</accession>